<evidence type="ECO:0000256" key="16">
    <source>
        <dbReference type="ARBA" id="ARBA00048865"/>
    </source>
</evidence>
<evidence type="ECO:0000256" key="1">
    <source>
        <dbReference type="ARBA" id="ARBA00004651"/>
    </source>
</evidence>
<evidence type="ECO:0000256" key="9">
    <source>
        <dbReference type="ARBA" id="ARBA00022723"/>
    </source>
</evidence>
<evidence type="ECO:0000256" key="3">
    <source>
        <dbReference type="ARBA" id="ARBA00005189"/>
    </source>
</evidence>
<dbReference type="HAMAP" id="MF_02241">
    <property type="entry name" value="PIP_synthase"/>
    <property type="match status" value="1"/>
</dbReference>
<feature type="binding site" evidence="17">
    <location>
        <position position="70"/>
    </location>
    <ligand>
        <name>a CDP-1,2-diacyl-sn-glycerol</name>
        <dbReference type="ChEBI" id="CHEBI:58332"/>
    </ligand>
</feature>
<feature type="region of interest" description="Disordered" evidence="19">
    <location>
        <begin position="202"/>
        <end position="239"/>
    </location>
</feature>
<feature type="transmembrane region" description="Helical" evidence="17">
    <location>
        <begin position="152"/>
        <end position="169"/>
    </location>
</feature>
<keyword evidence="6 17" id="KW-1003">Cell membrane</keyword>
<evidence type="ECO:0000256" key="19">
    <source>
        <dbReference type="SAM" id="MobiDB-lite"/>
    </source>
</evidence>
<feature type="binding site" evidence="17">
    <location>
        <position position="87"/>
    </location>
    <ligand>
        <name>Mg(2+)</name>
        <dbReference type="ChEBI" id="CHEBI:18420"/>
        <label>2</label>
    </ligand>
</feature>
<sequence>MINEWARAAMRGGVEPTAAWLVRRGIHPDAVTIFGTVASTASALLLIPTGHLFAASLIVWGFAMLDVLDGAMARARGVKSPFGGVLDSVGDRLVDGAVFAGIAWWAFTVDRPLLAALALTCLITGQLISYIKARAEAAGLRADGGLVERAERLILGLGGCGLVGLGVPYALDVALWLLAVGSVITVGQRVVAVWRSARDQYGAATGHTPERQQSGEPGEPAESAEPRRTTPDDGAGGTP</sequence>
<keyword evidence="17" id="KW-1208">Phospholipid metabolism</keyword>
<comment type="function">
    <text evidence="17">Catalyzes the conjugation of the 1'-hydroxyl group of D-myo-inositol-3-phosphate (also named L-myo-inositol-1-phosphate) with a lipid tail of cytidine diphosphate diacylglycerol (CDP-DAG), forming phosphatidylinositol phosphate (PIP) and CMP. PIP is a precursor of phosphatidylinositol (PI) which is an essential lipid required for cell wall formation.</text>
</comment>
<comment type="subcellular location">
    <subcellularLocation>
        <location evidence="1 17">Cell membrane</location>
        <topology evidence="1 17">Multi-pass membrane protein</topology>
    </subcellularLocation>
</comment>
<dbReference type="Proteomes" id="UP001300763">
    <property type="component" value="Unassembled WGS sequence"/>
</dbReference>
<comment type="subunit">
    <text evidence="5 17">Homodimer.</text>
</comment>
<accession>A0ABT5SQE5</accession>
<evidence type="ECO:0000256" key="10">
    <source>
        <dbReference type="ARBA" id="ARBA00022842"/>
    </source>
</evidence>
<evidence type="ECO:0000313" key="20">
    <source>
        <dbReference type="EMBL" id="MDD7965068.1"/>
    </source>
</evidence>
<protein>
    <recommendedName>
        <fullName evidence="14 17">Phosphatidylinositol phosphate synthase</fullName>
        <shortName evidence="17">PIP synthase</shortName>
        <ecNumber evidence="17">2.7.8.-</ecNumber>
    </recommendedName>
    <alternativeName>
        <fullName evidence="15 17">CDP-diacylglycerol--D-myo-inositol-3-phosphate 3-phosphatidyltransferase</fullName>
    </alternativeName>
</protein>
<dbReference type="Pfam" id="PF01066">
    <property type="entry name" value="CDP-OH_P_transf"/>
    <property type="match status" value="1"/>
</dbReference>
<dbReference type="RefSeq" id="WP_274199590.1">
    <property type="nucleotide sequence ID" value="NZ_JAQZAO010000002.1"/>
</dbReference>
<dbReference type="EMBL" id="JAQZAO010000002">
    <property type="protein sequence ID" value="MDD7965068.1"/>
    <property type="molecule type" value="Genomic_DNA"/>
</dbReference>
<evidence type="ECO:0000256" key="11">
    <source>
        <dbReference type="ARBA" id="ARBA00022989"/>
    </source>
</evidence>
<feature type="compositionally biased region" description="Low complexity" evidence="19">
    <location>
        <begin position="214"/>
        <end position="223"/>
    </location>
</feature>
<proteinExistence type="inferred from homology"/>
<reference evidence="20 21" key="1">
    <citation type="submission" date="2023-02" db="EMBL/GenBank/DDBJ databases">
        <title>Genome sequencing required for Actinomycetospora new species description.</title>
        <authorList>
            <person name="Saimee Y."/>
            <person name="Duangmal K."/>
        </authorList>
    </citation>
    <scope>NUCLEOTIDE SEQUENCE [LARGE SCALE GENOMIC DNA]</scope>
    <source>
        <strain evidence="20 21">DW7H6</strain>
    </source>
</reference>
<feature type="binding site" evidence="17">
    <location>
        <position position="69"/>
    </location>
    <ligand>
        <name>Mg(2+)</name>
        <dbReference type="ChEBI" id="CHEBI:18420"/>
        <label>1</label>
    </ligand>
</feature>
<comment type="catalytic activity">
    <reaction evidence="16 17">
        <text>a CDP-1,2-diacyl-sn-glycerol + 1D-myo-inositol 3-phosphate = a 1,2-diacyl-sn-glycero-3-phospho-(1D-myo-inositol-3-phosphate) + CMP + H(+)</text>
        <dbReference type="Rhea" id="RHEA:60504"/>
        <dbReference type="ChEBI" id="CHEBI:15378"/>
        <dbReference type="ChEBI" id="CHEBI:58088"/>
        <dbReference type="ChEBI" id="CHEBI:58332"/>
        <dbReference type="ChEBI" id="CHEBI:58401"/>
        <dbReference type="ChEBI" id="CHEBI:60377"/>
    </reaction>
</comment>
<keyword evidence="17" id="KW-0594">Phospholipid biosynthesis</keyword>
<dbReference type="InterPro" id="IPR044268">
    <property type="entry name" value="PIP_synthase_PgsA1"/>
</dbReference>
<evidence type="ECO:0000256" key="5">
    <source>
        <dbReference type="ARBA" id="ARBA00011738"/>
    </source>
</evidence>
<feature type="binding site" evidence="17">
    <location>
        <position position="74"/>
    </location>
    <ligand>
        <name>a CDP-1,2-diacyl-sn-glycerol</name>
        <dbReference type="ChEBI" id="CHEBI:58332"/>
    </ligand>
</feature>
<feature type="binding site" evidence="17">
    <location>
        <position position="66"/>
    </location>
    <ligand>
        <name>Mg(2+)</name>
        <dbReference type="ChEBI" id="CHEBI:18420"/>
        <label>2</label>
    </ligand>
</feature>
<comment type="caution">
    <text evidence="20">The sequence shown here is derived from an EMBL/GenBank/DDBJ whole genome shotgun (WGS) entry which is preliminary data.</text>
</comment>
<evidence type="ECO:0000256" key="15">
    <source>
        <dbReference type="ARBA" id="ARBA00033137"/>
    </source>
</evidence>
<comment type="pathway">
    <text evidence="3">Lipid metabolism.</text>
</comment>
<evidence type="ECO:0000256" key="2">
    <source>
        <dbReference type="ARBA" id="ARBA00004805"/>
    </source>
</evidence>
<keyword evidence="11 17" id="KW-1133">Transmembrane helix</keyword>
<dbReference type="InterPro" id="IPR043130">
    <property type="entry name" value="CDP-OH_PTrfase_TM_dom"/>
</dbReference>
<keyword evidence="12 17" id="KW-0472">Membrane</keyword>
<keyword evidence="17" id="KW-0443">Lipid metabolism</keyword>
<keyword evidence="9 17" id="KW-0479">Metal-binding</keyword>
<organism evidence="20 21">
    <name type="scientific">Actinomycetospora lemnae</name>
    <dbReference type="NCBI Taxonomy" id="3019891"/>
    <lineage>
        <taxon>Bacteria</taxon>
        <taxon>Bacillati</taxon>
        <taxon>Actinomycetota</taxon>
        <taxon>Actinomycetes</taxon>
        <taxon>Pseudonocardiales</taxon>
        <taxon>Pseudonocardiaceae</taxon>
        <taxon>Actinomycetospora</taxon>
    </lineage>
</organism>
<keyword evidence="8 17" id="KW-0812">Transmembrane</keyword>
<feature type="binding site" evidence="17">
    <location>
        <begin position="29"/>
        <end position="32"/>
    </location>
    <ligand>
        <name>a CDP-1,2-diacyl-sn-glycerol</name>
        <dbReference type="ChEBI" id="CHEBI:58332"/>
    </ligand>
</feature>
<dbReference type="NCBIfam" id="NF045883">
    <property type="entry name" value="PIPSynth"/>
    <property type="match status" value="1"/>
</dbReference>
<feature type="binding site" evidence="17">
    <location>
        <position position="91"/>
    </location>
    <ligand>
        <name>Mg(2+)</name>
        <dbReference type="ChEBI" id="CHEBI:18420"/>
        <label>2</label>
    </ligand>
</feature>
<evidence type="ECO:0000256" key="13">
    <source>
        <dbReference type="ARBA" id="ARBA00023935"/>
    </source>
</evidence>
<keyword evidence="21" id="KW-1185">Reference proteome</keyword>
<feature type="transmembrane region" description="Helical" evidence="17">
    <location>
        <begin position="113"/>
        <end position="131"/>
    </location>
</feature>
<evidence type="ECO:0000256" key="7">
    <source>
        <dbReference type="ARBA" id="ARBA00022679"/>
    </source>
</evidence>
<evidence type="ECO:0000256" key="6">
    <source>
        <dbReference type="ARBA" id="ARBA00022475"/>
    </source>
</evidence>
<keyword evidence="10 17" id="KW-0460">Magnesium</keyword>
<comment type="cofactor">
    <cofactor evidence="17">
        <name>Mg(2+)</name>
        <dbReference type="ChEBI" id="CHEBI:18420"/>
    </cofactor>
    <text evidence="17">Contains a di-nuclear catalytic Mg(2+) center.</text>
</comment>
<comment type="similarity">
    <text evidence="4 17 18">Belongs to the CDP-alcohol phosphatidyltransferase class-I family.</text>
</comment>
<feature type="transmembrane region" description="Helical" evidence="17">
    <location>
        <begin position="175"/>
        <end position="194"/>
    </location>
</feature>
<keyword evidence="17" id="KW-0444">Lipid biosynthesis</keyword>
<evidence type="ECO:0000256" key="4">
    <source>
        <dbReference type="ARBA" id="ARBA00010441"/>
    </source>
</evidence>
<dbReference type="PROSITE" id="PS00379">
    <property type="entry name" value="CDP_ALCOHOL_P_TRANSF"/>
    <property type="match status" value="1"/>
</dbReference>
<comment type="catalytic activity">
    <reaction evidence="13 17">
        <text>1,2-di-(9Z-octadecenoyl)-sn-glycero-3-cytidine-5'-diphosphate + 1D-myo-inositol 3-phosphate = 1,2-di-(9Z-octadecenoyl)-sn-glycero-3-phospho-(1D-myo-inositol-3-phosphate) + CMP + H(+)</text>
        <dbReference type="Rhea" id="RHEA:61216"/>
        <dbReference type="ChEBI" id="CHEBI:15378"/>
        <dbReference type="ChEBI" id="CHEBI:58401"/>
        <dbReference type="ChEBI" id="CHEBI:60377"/>
        <dbReference type="ChEBI" id="CHEBI:85356"/>
        <dbReference type="ChEBI" id="CHEBI:144472"/>
    </reaction>
</comment>
<feature type="transmembrane region" description="Helical" evidence="17">
    <location>
        <begin position="43"/>
        <end position="68"/>
    </location>
</feature>
<name>A0ABT5SQE5_9PSEU</name>
<feature type="binding site" evidence="17">
    <location>
        <position position="87"/>
    </location>
    <ligand>
        <name>Mg(2+)</name>
        <dbReference type="ChEBI" id="CHEBI:18420"/>
        <label>1</label>
    </ligand>
</feature>
<evidence type="ECO:0000256" key="12">
    <source>
        <dbReference type="ARBA" id="ARBA00023136"/>
    </source>
</evidence>
<dbReference type="Gene3D" id="1.20.120.1760">
    <property type="match status" value="1"/>
</dbReference>
<evidence type="ECO:0000313" key="21">
    <source>
        <dbReference type="Proteomes" id="UP001300763"/>
    </source>
</evidence>
<evidence type="ECO:0000256" key="8">
    <source>
        <dbReference type="ARBA" id="ARBA00022692"/>
    </source>
</evidence>
<feature type="active site" description="Proton acceptor" evidence="17">
    <location>
        <position position="91"/>
    </location>
</feature>
<comment type="caution">
    <text evidence="17">Lacks conserved residue(s) required for the propagation of feature annotation.</text>
</comment>
<comment type="pathway">
    <text evidence="2 17">Phospholipid metabolism; phosphatidylinositol phosphate biosynthesis.</text>
</comment>
<feature type="binding site" evidence="17">
    <location>
        <position position="80"/>
    </location>
    <ligand>
        <name>a CDP-1,2-diacyl-sn-glycerol</name>
        <dbReference type="ChEBI" id="CHEBI:58332"/>
    </ligand>
</feature>
<keyword evidence="7 17" id="KW-0808">Transferase</keyword>
<dbReference type="EC" id="2.7.8.-" evidence="17"/>
<dbReference type="InterPro" id="IPR000462">
    <property type="entry name" value="CDP-OH_P_trans"/>
</dbReference>
<evidence type="ECO:0000256" key="14">
    <source>
        <dbReference type="ARBA" id="ARBA00024082"/>
    </source>
</evidence>
<gene>
    <name evidence="20" type="ORF">PGB27_06845</name>
</gene>
<evidence type="ECO:0000256" key="18">
    <source>
        <dbReference type="RuleBase" id="RU003750"/>
    </source>
</evidence>
<evidence type="ECO:0000256" key="17">
    <source>
        <dbReference type="HAMAP-Rule" id="MF_02241"/>
    </source>
</evidence>
<dbReference type="InterPro" id="IPR048254">
    <property type="entry name" value="CDP_ALCOHOL_P_TRANSF_CS"/>
</dbReference>
<feature type="binding site" evidence="17">
    <location>
        <position position="66"/>
    </location>
    <ligand>
        <name>Mg(2+)</name>
        <dbReference type="ChEBI" id="CHEBI:18420"/>
        <label>1</label>
    </ligand>
</feature>